<dbReference type="OrthoDB" id="9815894at2"/>
<dbReference type="PANTHER" id="PTHR12788">
    <property type="entry name" value="PROTEIN-TYROSINE SULFOTRANSFERASE 2"/>
    <property type="match status" value="1"/>
</dbReference>
<sequence length="518" mass="57445">MQPNDVALVKETFGLVNRGQVTEAINKAENIKTPAASAVAKGYALFRSGDIINGTFMLRSAVQAGPEGELIDMLMKLLIQFELHYPLFQLLCAVSHQHPHLTNEQLYHLVLSGQATGNMADSAHWLTKLRHQATQAKGLDLLEGHYAKSFAQIDSAANAYRRFINECPHASGTGLWSLCDLKGFRFSNTDASLAKSALAQLTDPLQSGLVNLALSKVQADKGETTAAITLLQTGNSLLSRVRPFQREAFVSLIEALLSQPYNADKKQPHGGNLLFVCGLPRSGTTLIEQILASSEQVETTNELPFMERIALHLQMTGRNPAAPISENDKAALREFYLQQARDFATLPDGMLIDKNPNNFIHHQLITQLFPNAKVINILRPVTDNIIALYRQYFMSGNEYAYNIEHILTYIEGYYALLQHAQQQQCSPFIVDYEALVHEPQQEVKKLFAYCGLPYSDSNLNFYQQSTPVLTPSASQVRQPISASSLGSGDKFSELLVPYQARVDKLIEQRAEILANAKV</sequence>
<dbReference type="Pfam" id="PF13469">
    <property type="entry name" value="Sulfotransfer_3"/>
    <property type="match status" value="1"/>
</dbReference>
<evidence type="ECO:0000313" key="2">
    <source>
        <dbReference type="EMBL" id="OFC68869.1"/>
    </source>
</evidence>
<dbReference type="InterPro" id="IPR026634">
    <property type="entry name" value="TPST-like"/>
</dbReference>
<dbReference type="PANTHER" id="PTHR12788:SF10">
    <property type="entry name" value="PROTEIN-TYROSINE SULFOTRANSFERASE"/>
    <property type="match status" value="1"/>
</dbReference>
<dbReference type="EMBL" id="MDHN01000041">
    <property type="protein sequence ID" value="OFC68869.1"/>
    <property type="molecule type" value="Genomic_DNA"/>
</dbReference>
<name>A0A1E7Z5N3_9ALTE</name>
<dbReference type="STRING" id="1656094.BFC18_19145"/>
<keyword evidence="1" id="KW-0808">Transferase</keyword>
<accession>A0A1E7Z5N3</accession>
<comment type="caution">
    <text evidence="2">The sequence shown here is derived from an EMBL/GenBank/DDBJ whole genome shotgun (WGS) entry which is preliminary data.</text>
</comment>
<dbReference type="AlphaFoldDB" id="A0A1E7Z5N3"/>
<gene>
    <name evidence="2" type="ORF">BFC18_19145</name>
</gene>
<proteinExistence type="predicted"/>
<evidence type="ECO:0000313" key="3">
    <source>
        <dbReference type="Proteomes" id="UP000175691"/>
    </source>
</evidence>
<organism evidence="2 3">
    <name type="scientific">Alteromonas confluentis</name>
    <dbReference type="NCBI Taxonomy" id="1656094"/>
    <lineage>
        <taxon>Bacteria</taxon>
        <taxon>Pseudomonadati</taxon>
        <taxon>Pseudomonadota</taxon>
        <taxon>Gammaproteobacteria</taxon>
        <taxon>Alteromonadales</taxon>
        <taxon>Alteromonadaceae</taxon>
        <taxon>Alteromonas/Salinimonas group</taxon>
        <taxon>Alteromonas</taxon>
    </lineage>
</organism>
<dbReference type="GO" id="GO:0008476">
    <property type="term" value="F:protein-tyrosine sulfotransferase activity"/>
    <property type="evidence" value="ECO:0007669"/>
    <property type="project" value="InterPro"/>
</dbReference>
<dbReference type="InterPro" id="IPR027417">
    <property type="entry name" value="P-loop_NTPase"/>
</dbReference>
<dbReference type="Proteomes" id="UP000175691">
    <property type="component" value="Unassembled WGS sequence"/>
</dbReference>
<dbReference type="Gene3D" id="3.40.50.300">
    <property type="entry name" value="P-loop containing nucleotide triphosphate hydrolases"/>
    <property type="match status" value="1"/>
</dbReference>
<dbReference type="SUPFAM" id="SSF52540">
    <property type="entry name" value="P-loop containing nucleoside triphosphate hydrolases"/>
    <property type="match status" value="1"/>
</dbReference>
<evidence type="ECO:0000256" key="1">
    <source>
        <dbReference type="ARBA" id="ARBA00022679"/>
    </source>
</evidence>
<keyword evidence="3" id="KW-1185">Reference proteome</keyword>
<dbReference type="RefSeq" id="WP_070126973.1">
    <property type="nucleotide sequence ID" value="NZ_MDHN01000041.1"/>
</dbReference>
<reference evidence="2 3" key="1">
    <citation type="submission" date="2016-08" db="EMBL/GenBank/DDBJ databases">
        <authorList>
            <person name="Seilhamer J.J."/>
        </authorList>
    </citation>
    <scope>NUCLEOTIDE SEQUENCE [LARGE SCALE GENOMIC DNA]</scope>
    <source>
        <strain evidence="2 3">KCTC 42603</strain>
    </source>
</reference>
<protein>
    <recommendedName>
        <fullName evidence="4">Protein-tyrosine sulfotransferase</fullName>
    </recommendedName>
</protein>
<evidence type="ECO:0008006" key="4">
    <source>
        <dbReference type="Google" id="ProtNLM"/>
    </source>
</evidence>